<feature type="compositionally biased region" description="Basic and acidic residues" evidence="1">
    <location>
        <begin position="169"/>
        <end position="179"/>
    </location>
</feature>
<gene>
    <name evidence="3" type="ORF">DBRI00130_LOCUS10009</name>
</gene>
<dbReference type="AlphaFoldDB" id="A0A7S4QYL5"/>
<feature type="region of interest" description="Disordered" evidence="1">
    <location>
        <begin position="228"/>
        <end position="316"/>
    </location>
</feature>
<feature type="compositionally biased region" description="Basic and acidic residues" evidence="1">
    <location>
        <begin position="228"/>
        <end position="240"/>
    </location>
</feature>
<organism evidence="3">
    <name type="scientific">Ditylum brightwellii</name>
    <dbReference type="NCBI Taxonomy" id="49249"/>
    <lineage>
        <taxon>Eukaryota</taxon>
        <taxon>Sar</taxon>
        <taxon>Stramenopiles</taxon>
        <taxon>Ochrophyta</taxon>
        <taxon>Bacillariophyta</taxon>
        <taxon>Mediophyceae</taxon>
        <taxon>Lithodesmiophycidae</taxon>
        <taxon>Lithodesmiales</taxon>
        <taxon>Lithodesmiaceae</taxon>
        <taxon>Ditylum</taxon>
    </lineage>
</organism>
<sequence>MPFLETEQGKSSNTRSSHSQDSTPTSDNKSSVPTTKSILKRSLFTTPQHFRDYQQERIDSNHHPMSDYRTPSEERHYYDARYERHGQRGYEGYDAAYYDQRRGGKAPYPTHPPRTTEEGHAIVTPPKSNSTIPSPPPAPHSKHSKPSAKGYAVSPHAAPSNANRYYYPQDRHEYYDYEGHYPPTPYGQVPREMAPPSSPRRAGPAYYYDQYNRDENVYQYPRYDYDHRERYYDYSQKEEQWPQPPPSNVRSASSYPPQTPESGYYEEYYEEGTAPANTSPPSSQHHMLQTYNPNYDGYRSSSYPQPPPTNRGTDHKASFNQMMEDTSRTPTVPEAAQEVDFDVMKPPVTPVTQPSEDPLLIAPENLNQYDVLLGRGGGTNSQIGNRHFRSLVQDFQPIYLTMRRKDKPLMARSLVLIVRNRGGRFLKKGEAIGEYYEVGDEKAEAKASQALREGLEVRATTRKRKEVTLAQREMETKKMVRYTNSLEEMNSPIKSPRRNEGRSPSPDGQTSYEYYRNGPEEYRYHYDAPKEEAFYRASGRPEPQERRIRGGGERDYHPHQQVVSYTSSTDEEDSRRQHRPLPTQHPEYDPPRSQKAAPTPAKSSNAQSLAPSVSRDGDEGQEESSASNERQKSQSQVHVVPV</sequence>
<evidence type="ECO:0000256" key="1">
    <source>
        <dbReference type="SAM" id="MobiDB-lite"/>
    </source>
</evidence>
<evidence type="ECO:0000313" key="3">
    <source>
        <dbReference type="EMBL" id="CAE4597915.1"/>
    </source>
</evidence>
<feature type="compositionally biased region" description="Basic and acidic residues" evidence="1">
    <location>
        <begin position="542"/>
        <end position="558"/>
    </location>
</feature>
<dbReference type="InterPro" id="IPR049227">
    <property type="entry name" value="DUF6824"/>
</dbReference>
<dbReference type="EMBL" id="HBNS01012400">
    <property type="protein sequence ID" value="CAE4597915.1"/>
    <property type="molecule type" value="Transcribed_RNA"/>
</dbReference>
<name>A0A7S4QYL5_9STRA</name>
<feature type="region of interest" description="Disordered" evidence="1">
    <location>
        <begin position="480"/>
        <end position="514"/>
    </location>
</feature>
<reference evidence="3" key="1">
    <citation type="submission" date="2021-01" db="EMBL/GenBank/DDBJ databases">
        <authorList>
            <person name="Corre E."/>
            <person name="Pelletier E."/>
            <person name="Niang G."/>
            <person name="Scheremetjew M."/>
            <person name="Finn R."/>
            <person name="Kale V."/>
            <person name="Holt S."/>
            <person name="Cochrane G."/>
            <person name="Meng A."/>
            <person name="Brown T."/>
            <person name="Cohen L."/>
        </authorList>
    </citation>
    <scope>NUCLEOTIDE SEQUENCE</scope>
    <source>
        <strain evidence="3">GSO104</strain>
    </source>
</reference>
<feature type="compositionally biased region" description="Basic and acidic residues" evidence="1">
    <location>
        <begin position="49"/>
        <end position="74"/>
    </location>
</feature>
<feature type="region of interest" description="Disordered" evidence="1">
    <location>
        <begin position="533"/>
        <end position="642"/>
    </location>
</feature>
<evidence type="ECO:0000259" key="2">
    <source>
        <dbReference type="Pfam" id="PF20710"/>
    </source>
</evidence>
<dbReference type="Pfam" id="PF20710">
    <property type="entry name" value="DUF6824"/>
    <property type="match status" value="1"/>
</dbReference>
<feature type="compositionally biased region" description="Polar residues" evidence="1">
    <location>
        <begin position="9"/>
        <end position="48"/>
    </location>
</feature>
<protein>
    <recommendedName>
        <fullName evidence="2">DUF6824 domain-containing protein</fullName>
    </recommendedName>
</protein>
<feature type="compositionally biased region" description="Polar residues" evidence="1">
    <location>
        <begin position="601"/>
        <end position="611"/>
    </location>
</feature>
<feature type="compositionally biased region" description="Polar residues" evidence="1">
    <location>
        <begin position="623"/>
        <end position="642"/>
    </location>
</feature>
<feature type="region of interest" description="Disordered" evidence="1">
    <location>
        <begin position="1"/>
        <end position="74"/>
    </location>
</feature>
<feature type="compositionally biased region" description="Polar residues" evidence="1">
    <location>
        <begin position="275"/>
        <end position="303"/>
    </location>
</feature>
<proteinExistence type="predicted"/>
<feature type="domain" description="DUF6824" evidence="2">
    <location>
        <begin position="370"/>
        <end position="453"/>
    </location>
</feature>
<accession>A0A7S4QYL5</accession>
<feature type="region of interest" description="Disordered" evidence="1">
    <location>
        <begin position="100"/>
        <end position="210"/>
    </location>
</feature>